<protein>
    <submittedName>
        <fullName evidence="1">Uncharacterized protein</fullName>
    </submittedName>
</protein>
<evidence type="ECO:0000313" key="1">
    <source>
        <dbReference type="EMBL" id="SPD72540.1"/>
    </source>
</evidence>
<accession>A0A445MSU2</accession>
<dbReference type="AlphaFoldDB" id="A0A445MSU2"/>
<name>A0A445MSU2_9BACT</name>
<proteinExistence type="predicted"/>
<sequence length="179" mass="20665">MSKVIDLNESRMVVAANRGFRNWKSHFNEDFDLKTRISHLSRHTLCYLAQGRDKGTFLLYDLIMNLKGLGSGFEFEELNPQQKILVIDQYLFLLDRIRFECMKRLGWLEAYPGEEYPLVELIVGFEGLGPSLHAKIPVLSPGFPVTEEYSQMNTFDKDVYIRKLIPKALEAIESQSTTL</sequence>
<gene>
    <name evidence="1" type="ORF">PITCH_A140020</name>
</gene>
<organism evidence="1">
    <name type="scientific">uncultured Desulfobacterium sp</name>
    <dbReference type="NCBI Taxonomy" id="201089"/>
    <lineage>
        <taxon>Bacteria</taxon>
        <taxon>Pseudomonadati</taxon>
        <taxon>Thermodesulfobacteriota</taxon>
        <taxon>Desulfobacteria</taxon>
        <taxon>Desulfobacterales</taxon>
        <taxon>Desulfobacteriaceae</taxon>
        <taxon>Desulfobacterium</taxon>
        <taxon>environmental samples</taxon>
    </lineage>
</organism>
<reference evidence="1" key="1">
    <citation type="submission" date="2018-01" db="EMBL/GenBank/DDBJ databases">
        <authorList>
            <person name="Regsiter A."/>
            <person name="William W."/>
        </authorList>
    </citation>
    <scope>NUCLEOTIDE SEQUENCE</scope>
    <source>
        <strain evidence="1">TRIP AH-1</strain>
    </source>
</reference>
<dbReference type="EMBL" id="OJIN01000046">
    <property type="protein sequence ID" value="SPD72540.1"/>
    <property type="molecule type" value="Genomic_DNA"/>
</dbReference>